<comment type="function">
    <text evidence="7">Catalyzes the N-acylation of UDP-3-O-acylglucosamine using 3-hydroxyacyl-ACP as the acyl donor. Is involved in the biosynthesis of lipid A, a phosphorylated glycolipid that anchors the lipopolysaccharide to the outer membrane of the cell.</text>
</comment>
<dbReference type="GO" id="GO:0009245">
    <property type="term" value="P:lipid A biosynthetic process"/>
    <property type="evidence" value="ECO:0007669"/>
    <property type="project" value="UniProtKB-UniRule"/>
</dbReference>
<gene>
    <name evidence="7 9" type="primary">lpxD</name>
    <name evidence="9" type="ORF">DW352_04500</name>
</gene>
<evidence type="ECO:0000256" key="2">
    <source>
        <dbReference type="ARBA" id="ARBA00022556"/>
    </source>
</evidence>
<keyword evidence="1 7" id="KW-0444">Lipid biosynthesis</keyword>
<dbReference type="EMBL" id="CP031417">
    <property type="protein sequence ID" value="AXK79841.1"/>
    <property type="molecule type" value="Genomic_DNA"/>
</dbReference>
<accession>A0A345ZSE4</accession>
<dbReference type="Gene3D" id="3.40.1390.10">
    <property type="entry name" value="MurE/MurF, N-terminal domain"/>
    <property type="match status" value="1"/>
</dbReference>
<organism evidence="9 10">
    <name type="scientific">Pseudolabrys taiwanensis</name>
    <dbReference type="NCBI Taxonomy" id="331696"/>
    <lineage>
        <taxon>Bacteria</taxon>
        <taxon>Pseudomonadati</taxon>
        <taxon>Pseudomonadota</taxon>
        <taxon>Alphaproteobacteria</taxon>
        <taxon>Hyphomicrobiales</taxon>
        <taxon>Xanthobacteraceae</taxon>
        <taxon>Pseudolabrys</taxon>
    </lineage>
</organism>
<evidence type="ECO:0000256" key="3">
    <source>
        <dbReference type="ARBA" id="ARBA00022679"/>
    </source>
</evidence>
<dbReference type="PANTHER" id="PTHR43378">
    <property type="entry name" value="UDP-3-O-ACYLGLUCOSAMINE N-ACYLTRANSFERASE"/>
    <property type="match status" value="1"/>
</dbReference>
<comment type="similarity">
    <text evidence="7">Belongs to the transferase hexapeptide repeat family. LpxD subfamily.</text>
</comment>
<dbReference type="Pfam" id="PF04613">
    <property type="entry name" value="LpxD"/>
    <property type="match status" value="1"/>
</dbReference>
<sequence>MSEPVFLRHASGLSIDEIAGLAGATAPAAAPHARLISGIGPLDRASPSDLTFFDNRNFIDAARSTHAGACLTSAALAKELPAHVAALVVREPYRAFVTVARAMFPHALRPSSLTAAGGVEGAHVDKSARLEDGVTIEPGAVIGPEVEIGSGTLIGANAVIGAGVRIGRDCAIGAGATLSHTLVGDRVIVHPGCNIGQDGFGYAMGAKHIKIPQVGRVIIQDDVEIGAGTTIDRGAIRDTVIGEGTKIDNLVQVGHNVSIGRHCILVAQTGIAGSSTLEDYVVLGARVGLNNNVTVGEGAQIAAVSVVHGDVPAGARWGGTPAKPVKIWFREIMLLEQMARRKSPAETSAEE</sequence>
<evidence type="ECO:0000313" key="9">
    <source>
        <dbReference type="EMBL" id="AXK79841.1"/>
    </source>
</evidence>
<dbReference type="RefSeq" id="WP_115688913.1">
    <property type="nucleotide sequence ID" value="NZ_CP031417.1"/>
</dbReference>
<keyword evidence="2 7" id="KW-0441">Lipid A biosynthesis</keyword>
<evidence type="ECO:0000313" key="10">
    <source>
        <dbReference type="Proteomes" id="UP000254889"/>
    </source>
</evidence>
<evidence type="ECO:0000256" key="1">
    <source>
        <dbReference type="ARBA" id="ARBA00022516"/>
    </source>
</evidence>
<dbReference type="HAMAP" id="MF_00523">
    <property type="entry name" value="LpxD"/>
    <property type="match status" value="1"/>
</dbReference>
<dbReference type="InterPro" id="IPR020573">
    <property type="entry name" value="UDP_GlcNAc_AcTrfase_non-rep"/>
</dbReference>
<feature type="active site" description="Proton acceptor" evidence="7">
    <location>
        <position position="255"/>
    </location>
</feature>
<dbReference type="InterPro" id="IPR001451">
    <property type="entry name" value="Hexapep"/>
</dbReference>
<dbReference type="InterPro" id="IPR007691">
    <property type="entry name" value="LpxD"/>
</dbReference>
<dbReference type="EC" id="2.3.1.191" evidence="7"/>
<keyword evidence="5 7" id="KW-0443">Lipid metabolism</keyword>
<dbReference type="SUPFAM" id="SSF51161">
    <property type="entry name" value="Trimeric LpxA-like enzymes"/>
    <property type="match status" value="1"/>
</dbReference>
<dbReference type="AlphaFoldDB" id="A0A345ZSE4"/>
<dbReference type="PROSITE" id="PS00101">
    <property type="entry name" value="HEXAPEP_TRANSFERASES"/>
    <property type="match status" value="2"/>
</dbReference>
<keyword evidence="6 7" id="KW-0012">Acyltransferase</keyword>
<keyword evidence="3 7" id="KW-0808">Transferase</keyword>
<dbReference type="NCBIfam" id="NF002060">
    <property type="entry name" value="PRK00892.1"/>
    <property type="match status" value="1"/>
</dbReference>
<feature type="domain" description="UDP-3-O-[3-hydroxymyristoyl] glucosamine N-acyltransferase non-repeat region" evidence="8">
    <location>
        <begin position="35"/>
        <end position="101"/>
    </location>
</feature>
<dbReference type="GO" id="GO:0016020">
    <property type="term" value="C:membrane"/>
    <property type="evidence" value="ECO:0007669"/>
    <property type="project" value="GOC"/>
</dbReference>
<dbReference type="Gene3D" id="2.160.10.10">
    <property type="entry name" value="Hexapeptide repeat proteins"/>
    <property type="match status" value="1"/>
</dbReference>
<protein>
    <recommendedName>
        <fullName evidence="7">UDP-3-O-acylglucosamine N-acyltransferase</fullName>
        <ecNumber evidence="7">2.3.1.191</ecNumber>
    </recommendedName>
</protein>
<dbReference type="CDD" id="cd03352">
    <property type="entry name" value="LbH_LpxD"/>
    <property type="match status" value="1"/>
</dbReference>
<name>A0A345ZSE4_9HYPH</name>
<comment type="catalytic activity">
    <reaction evidence="7">
        <text>a UDP-3-O-[(3R)-3-hydroxyacyl]-alpha-D-glucosamine + a (3R)-hydroxyacyl-[ACP] = a UDP-2-N,3-O-bis[(3R)-3-hydroxyacyl]-alpha-D-glucosamine + holo-[ACP] + H(+)</text>
        <dbReference type="Rhea" id="RHEA:53836"/>
        <dbReference type="Rhea" id="RHEA-COMP:9685"/>
        <dbReference type="Rhea" id="RHEA-COMP:9945"/>
        <dbReference type="ChEBI" id="CHEBI:15378"/>
        <dbReference type="ChEBI" id="CHEBI:64479"/>
        <dbReference type="ChEBI" id="CHEBI:78827"/>
        <dbReference type="ChEBI" id="CHEBI:137740"/>
        <dbReference type="ChEBI" id="CHEBI:137748"/>
        <dbReference type="EC" id="2.3.1.191"/>
    </reaction>
</comment>
<dbReference type="Pfam" id="PF00132">
    <property type="entry name" value="Hexapep"/>
    <property type="match status" value="2"/>
</dbReference>
<keyword evidence="10" id="KW-1185">Reference proteome</keyword>
<dbReference type="GO" id="GO:0103118">
    <property type="term" value="F:UDP-3-O-[(3R)-3-hydroxyacyl]-glucosamine N-acyltransferase activity"/>
    <property type="evidence" value="ECO:0007669"/>
    <property type="project" value="UniProtKB-EC"/>
</dbReference>
<dbReference type="PANTHER" id="PTHR43378:SF2">
    <property type="entry name" value="UDP-3-O-ACYLGLUCOSAMINE N-ACYLTRANSFERASE 1, MITOCHONDRIAL-RELATED"/>
    <property type="match status" value="1"/>
</dbReference>
<dbReference type="InterPro" id="IPR011004">
    <property type="entry name" value="Trimer_LpxA-like_sf"/>
</dbReference>
<keyword evidence="4 7" id="KW-0677">Repeat</keyword>
<comment type="subunit">
    <text evidence="7">Homotrimer.</text>
</comment>
<proteinExistence type="inferred from homology"/>
<dbReference type="NCBIfam" id="TIGR01853">
    <property type="entry name" value="lipid_A_lpxD"/>
    <property type="match status" value="1"/>
</dbReference>
<evidence type="ECO:0000259" key="8">
    <source>
        <dbReference type="Pfam" id="PF04613"/>
    </source>
</evidence>
<dbReference type="KEGG" id="ptaw:DW352_04500"/>
<evidence type="ECO:0000256" key="4">
    <source>
        <dbReference type="ARBA" id="ARBA00022737"/>
    </source>
</evidence>
<evidence type="ECO:0000256" key="6">
    <source>
        <dbReference type="ARBA" id="ARBA00023315"/>
    </source>
</evidence>
<comment type="pathway">
    <text evidence="7">Bacterial outer membrane biogenesis; LPS lipid A biosynthesis.</text>
</comment>
<evidence type="ECO:0000256" key="5">
    <source>
        <dbReference type="ARBA" id="ARBA00023098"/>
    </source>
</evidence>
<dbReference type="UniPathway" id="UPA00973"/>
<dbReference type="GO" id="GO:0016410">
    <property type="term" value="F:N-acyltransferase activity"/>
    <property type="evidence" value="ECO:0007669"/>
    <property type="project" value="InterPro"/>
</dbReference>
<dbReference type="OrthoDB" id="9784739at2"/>
<reference evidence="9 10" key="1">
    <citation type="submission" date="2018-07" db="EMBL/GenBank/DDBJ databases">
        <authorList>
            <person name="Quirk P.G."/>
            <person name="Krulwich T.A."/>
        </authorList>
    </citation>
    <scope>NUCLEOTIDE SEQUENCE [LARGE SCALE GENOMIC DNA]</scope>
    <source>
        <strain evidence="9 10">CC-BB4</strain>
    </source>
</reference>
<dbReference type="InterPro" id="IPR018357">
    <property type="entry name" value="Hexapep_transf_CS"/>
</dbReference>
<dbReference type="Proteomes" id="UP000254889">
    <property type="component" value="Chromosome"/>
</dbReference>
<evidence type="ECO:0000256" key="7">
    <source>
        <dbReference type="HAMAP-Rule" id="MF_00523"/>
    </source>
</evidence>